<dbReference type="PATRIC" id="fig|1299334.3.peg.4314"/>
<protein>
    <submittedName>
        <fullName evidence="1">Uncharacterized protein</fullName>
    </submittedName>
</protein>
<proteinExistence type="predicted"/>
<accession>X8BGH2</accession>
<evidence type="ECO:0000313" key="1">
    <source>
        <dbReference type="EMBL" id="EUA42293.1"/>
    </source>
</evidence>
<dbReference type="AlphaFoldDB" id="X8BGH2"/>
<reference evidence="1" key="1">
    <citation type="submission" date="2014-01" db="EMBL/GenBank/DDBJ databases">
        <authorList>
            <person name="Brown-Elliot B."/>
            <person name="Wallace R."/>
            <person name="Lenaerts A."/>
            <person name="Ordway D."/>
            <person name="DeGroote M.A."/>
            <person name="Parker T."/>
            <person name="Sizemore C."/>
            <person name="Tallon L.J."/>
            <person name="Sadzewicz L.K."/>
            <person name="Sengamalay N."/>
            <person name="Fraser C.M."/>
            <person name="Hine E."/>
            <person name="Shefchek K.A."/>
            <person name="Das S.P."/>
            <person name="Tettelin H."/>
        </authorList>
    </citation>
    <scope>NUCLEOTIDE SEQUENCE [LARGE SCALE GENOMIC DNA]</scope>
    <source>
        <strain evidence="1">4042</strain>
    </source>
</reference>
<sequence length="74" mass="8039">MSGKCWPDAVFQRWMRTRVDWGWSNHRGFTAARSLLAASVGSAGLYRRSHLEVNGLITATSATKMMGGAPVLGT</sequence>
<organism evidence="1">
    <name type="scientific">Mycobacterium xenopi 4042</name>
    <dbReference type="NCBI Taxonomy" id="1299334"/>
    <lineage>
        <taxon>Bacteria</taxon>
        <taxon>Bacillati</taxon>
        <taxon>Actinomycetota</taxon>
        <taxon>Actinomycetes</taxon>
        <taxon>Mycobacteriales</taxon>
        <taxon>Mycobacteriaceae</taxon>
        <taxon>Mycobacterium</taxon>
    </lineage>
</organism>
<name>X8BGH2_MYCXE</name>
<comment type="caution">
    <text evidence="1">The sequence shown here is derived from an EMBL/GenBank/DDBJ whole genome shotgun (WGS) entry which is preliminary data.</text>
</comment>
<dbReference type="EMBL" id="JAOB01000042">
    <property type="protein sequence ID" value="EUA42293.1"/>
    <property type="molecule type" value="Genomic_DNA"/>
</dbReference>
<gene>
    <name evidence="1" type="ORF">I553_6153</name>
</gene>